<evidence type="ECO:0000256" key="2">
    <source>
        <dbReference type="ARBA" id="ARBA00022692"/>
    </source>
</evidence>
<reference evidence="8" key="1">
    <citation type="submission" date="2016-10" db="EMBL/GenBank/DDBJ databases">
        <authorList>
            <person name="Varghese N."/>
            <person name="Submissions S."/>
        </authorList>
    </citation>
    <scope>NUCLEOTIDE SEQUENCE [LARGE SCALE GENOMIC DNA]</scope>
    <source>
        <strain evidence="8">KPR-1</strain>
    </source>
</reference>
<evidence type="ECO:0000256" key="4">
    <source>
        <dbReference type="ARBA" id="ARBA00023136"/>
    </source>
</evidence>
<keyword evidence="3 5" id="KW-1133">Transmembrane helix</keyword>
<comment type="subcellular location">
    <subcellularLocation>
        <location evidence="1">Membrane</location>
        <topology evidence="1">Multi-pass membrane protein</topology>
    </subcellularLocation>
</comment>
<dbReference type="PANTHER" id="PTHR38480:SF1">
    <property type="entry name" value="SLR0254 PROTEIN"/>
    <property type="match status" value="1"/>
</dbReference>
<dbReference type="PANTHER" id="PTHR38480">
    <property type="entry name" value="SLR0254 PROTEIN"/>
    <property type="match status" value="1"/>
</dbReference>
<evidence type="ECO:0000313" key="8">
    <source>
        <dbReference type="Proteomes" id="UP000199288"/>
    </source>
</evidence>
<keyword evidence="4 5" id="KW-0472">Membrane</keyword>
<sequence length="262" mass="28203">MSVTSPGGKESIITGEAIELEVRPASVPLRALAGAIDAALWGATALFSITMILRYLPPDNAAQGQTLVVVGIAILTFGIPFVLEWATGGRSLGKTVVGIRVLREDGGPVRVRHVFVRSLVGVVENWLTFGALATVVSLSNARGRRLGDMLAGTYVVRLRDVEATAYPLLMPPELSDWVRTVDIGPIPSALTTRARIFLTRAATLNPEARRTHAEALASEVEAYVSPAAPAGTHPERFLAAVLVRRRNEEYLSYVRAEERNGL</sequence>
<keyword evidence="8" id="KW-1185">Reference proteome</keyword>
<gene>
    <name evidence="7" type="ORF">SAMN02910418_00136</name>
</gene>
<evidence type="ECO:0000313" key="7">
    <source>
        <dbReference type="EMBL" id="SDZ75707.1"/>
    </source>
</evidence>
<protein>
    <submittedName>
        <fullName evidence="7">Uncharacterized membrane protein YckC, RDD family</fullName>
    </submittedName>
</protein>
<dbReference type="EMBL" id="FNQV01000001">
    <property type="protein sequence ID" value="SDZ75707.1"/>
    <property type="molecule type" value="Genomic_DNA"/>
</dbReference>
<dbReference type="GO" id="GO:0016020">
    <property type="term" value="C:membrane"/>
    <property type="evidence" value="ECO:0007669"/>
    <property type="project" value="UniProtKB-SubCell"/>
</dbReference>
<dbReference type="Proteomes" id="UP000199288">
    <property type="component" value="Unassembled WGS sequence"/>
</dbReference>
<dbReference type="InterPro" id="IPR010432">
    <property type="entry name" value="RDD"/>
</dbReference>
<feature type="domain" description="RDD" evidence="6">
    <location>
        <begin position="25"/>
        <end position="152"/>
    </location>
</feature>
<evidence type="ECO:0000259" key="6">
    <source>
        <dbReference type="Pfam" id="PF06271"/>
    </source>
</evidence>
<evidence type="ECO:0000256" key="5">
    <source>
        <dbReference type="SAM" id="Phobius"/>
    </source>
</evidence>
<feature type="transmembrane region" description="Helical" evidence="5">
    <location>
        <begin position="65"/>
        <end position="83"/>
    </location>
</feature>
<evidence type="ECO:0000256" key="1">
    <source>
        <dbReference type="ARBA" id="ARBA00004141"/>
    </source>
</evidence>
<evidence type="ECO:0000256" key="3">
    <source>
        <dbReference type="ARBA" id="ARBA00022989"/>
    </source>
</evidence>
<accession>A0A1H3VLP3</accession>
<dbReference type="RefSeq" id="WP_176780639.1">
    <property type="nucleotide sequence ID" value="NZ_FNQV01000001.1"/>
</dbReference>
<proteinExistence type="predicted"/>
<name>A0A1H3VLP3_9ACTO</name>
<dbReference type="AlphaFoldDB" id="A0A1H3VLP3"/>
<feature type="transmembrane region" description="Helical" evidence="5">
    <location>
        <begin position="31"/>
        <end position="53"/>
    </location>
</feature>
<dbReference type="Pfam" id="PF06271">
    <property type="entry name" value="RDD"/>
    <property type="match status" value="1"/>
</dbReference>
<keyword evidence="2 5" id="KW-0812">Transmembrane</keyword>
<organism evidence="7 8">
    <name type="scientific">Bowdeniella nasicola</name>
    <dbReference type="NCBI Taxonomy" id="208480"/>
    <lineage>
        <taxon>Bacteria</taxon>
        <taxon>Bacillati</taxon>
        <taxon>Actinomycetota</taxon>
        <taxon>Actinomycetes</taxon>
        <taxon>Actinomycetales</taxon>
        <taxon>Actinomycetaceae</taxon>
        <taxon>Bowdeniella</taxon>
    </lineage>
</organism>